<dbReference type="InterPro" id="IPR027417">
    <property type="entry name" value="P-loop_NTPase"/>
</dbReference>
<feature type="domain" description="ABC transporter" evidence="5">
    <location>
        <begin position="1"/>
        <end position="209"/>
    </location>
</feature>
<dbReference type="InterPro" id="IPR017871">
    <property type="entry name" value="ABC_transporter-like_CS"/>
</dbReference>
<keyword evidence="3" id="KW-0547">Nucleotide-binding</keyword>
<proteinExistence type="inferred from homology"/>
<dbReference type="CDD" id="cd03257">
    <property type="entry name" value="ABC_NikE_OppD_transporters"/>
    <property type="match status" value="1"/>
</dbReference>
<dbReference type="GO" id="GO:0016887">
    <property type="term" value="F:ATP hydrolysis activity"/>
    <property type="evidence" value="ECO:0007669"/>
    <property type="project" value="InterPro"/>
</dbReference>
<dbReference type="NCBIfam" id="TIGR01727">
    <property type="entry name" value="oligo_HPY"/>
    <property type="match status" value="1"/>
</dbReference>
<organism evidence="6">
    <name type="scientific">uncultured bacterium Ak20-3</name>
    <dbReference type="NCBI Taxonomy" id="798570"/>
    <lineage>
        <taxon>Bacteria</taxon>
        <taxon>environmental samples</taxon>
    </lineage>
</organism>
<dbReference type="PANTHER" id="PTHR43776:SF7">
    <property type="entry name" value="D,D-DIPEPTIDE TRANSPORT ATP-BINDING PROTEIN DDPF-RELATED"/>
    <property type="match status" value="1"/>
</dbReference>
<dbReference type="Pfam" id="PF00005">
    <property type="entry name" value="ABC_tran"/>
    <property type="match status" value="1"/>
</dbReference>
<name>D9MX85_9BACT</name>
<keyword evidence="2" id="KW-0813">Transport</keyword>
<dbReference type="InterPro" id="IPR013563">
    <property type="entry name" value="Oligopep_ABC_C"/>
</dbReference>
<dbReference type="GO" id="GO:0015833">
    <property type="term" value="P:peptide transport"/>
    <property type="evidence" value="ECO:0007669"/>
    <property type="project" value="InterPro"/>
</dbReference>
<evidence type="ECO:0000259" key="5">
    <source>
        <dbReference type="PROSITE" id="PS50893"/>
    </source>
</evidence>
<protein>
    <recommendedName>
        <fullName evidence="5">ABC transporter domain-containing protein</fullName>
    </recommendedName>
</protein>
<dbReference type="InterPro" id="IPR003439">
    <property type="entry name" value="ABC_transporter-like_ATP-bd"/>
</dbReference>
<reference evidence="6" key="1">
    <citation type="journal article" date="2010" name="Appl. Environ. Microbiol.">
        <title>Novel florfenicol and chloramphenicol resistance gene discovered in Alaskan soil by using functional metagenomics.</title>
        <authorList>
            <person name="Lang K.S."/>
            <person name="Anderson J.M."/>
            <person name="Schwarz S."/>
            <person name="Williamson L."/>
            <person name="Handelsman J."/>
            <person name="Singer R.S."/>
        </authorList>
    </citation>
    <scope>NUCLEOTIDE SEQUENCE</scope>
</reference>
<evidence type="ECO:0000256" key="2">
    <source>
        <dbReference type="ARBA" id="ARBA00022448"/>
    </source>
</evidence>
<dbReference type="Pfam" id="PF08352">
    <property type="entry name" value="oligo_HPY"/>
    <property type="match status" value="1"/>
</dbReference>
<dbReference type="EMBL" id="HM537013">
    <property type="protein sequence ID" value="ADI87862.1"/>
    <property type="molecule type" value="Genomic_DNA"/>
</dbReference>
<sequence length="282" mass="31885">MGESGCGKTTLARTILRFYEPTEGKIFFQNQDLSLLSASEMRKMRREMQMVFQDPVSSLNPRMTIGSILSEPFLIHSVKAKKEIPDIIISLLEKVGLKKEALNLYPHEFSGGQRQRICIARALALNPKFIVCDEPVSALDVSIRAQILNLLVSLRNEYKLAYLFISHDLAVIEHISDRVAVMYLGKIVELASNENLFARPAHPYTKALMDAIPRANFDTREKHLIKNAKLIPGDVPSPFQPPSGCHFHPRCPLATEKCRKEIPELRNIGSEQNPHWVSCHYA</sequence>
<dbReference type="FunFam" id="3.40.50.300:FF:000016">
    <property type="entry name" value="Oligopeptide ABC transporter ATP-binding component"/>
    <property type="match status" value="1"/>
</dbReference>
<dbReference type="PANTHER" id="PTHR43776">
    <property type="entry name" value="TRANSPORT ATP-BINDING PROTEIN"/>
    <property type="match status" value="1"/>
</dbReference>
<dbReference type="AlphaFoldDB" id="D9MX85"/>
<dbReference type="PROSITE" id="PS00211">
    <property type="entry name" value="ABC_TRANSPORTER_1"/>
    <property type="match status" value="1"/>
</dbReference>
<gene>
    <name evidence="6" type="ORF">AKSOIL_0354</name>
</gene>
<evidence type="ECO:0000313" key="6">
    <source>
        <dbReference type="EMBL" id="ADI87862.1"/>
    </source>
</evidence>
<accession>D9MX85</accession>
<dbReference type="GO" id="GO:0055085">
    <property type="term" value="P:transmembrane transport"/>
    <property type="evidence" value="ECO:0007669"/>
    <property type="project" value="UniProtKB-ARBA"/>
</dbReference>
<evidence type="ECO:0000256" key="4">
    <source>
        <dbReference type="ARBA" id="ARBA00022840"/>
    </source>
</evidence>
<dbReference type="Gene3D" id="3.40.50.300">
    <property type="entry name" value="P-loop containing nucleotide triphosphate hydrolases"/>
    <property type="match status" value="1"/>
</dbReference>
<evidence type="ECO:0000256" key="1">
    <source>
        <dbReference type="ARBA" id="ARBA00005417"/>
    </source>
</evidence>
<keyword evidence="4" id="KW-0067">ATP-binding</keyword>
<dbReference type="PROSITE" id="PS50893">
    <property type="entry name" value="ABC_TRANSPORTER_2"/>
    <property type="match status" value="1"/>
</dbReference>
<evidence type="ECO:0000256" key="3">
    <source>
        <dbReference type="ARBA" id="ARBA00022741"/>
    </source>
</evidence>
<dbReference type="GO" id="GO:0005524">
    <property type="term" value="F:ATP binding"/>
    <property type="evidence" value="ECO:0007669"/>
    <property type="project" value="UniProtKB-KW"/>
</dbReference>
<dbReference type="InterPro" id="IPR003593">
    <property type="entry name" value="AAA+_ATPase"/>
</dbReference>
<comment type="similarity">
    <text evidence="1">Belongs to the ABC transporter superfamily.</text>
</comment>
<dbReference type="SUPFAM" id="SSF52540">
    <property type="entry name" value="P-loop containing nucleoside triphosphate hydrolases"/>
    <property type="match status" value="1"/>
</dbReference>
<dbReference type="InterPro" id="IPR050319">
    <property type="entry name" value="ABC_transp_ATP-bind"/>
</dbReference>
<dbReference type="SMART" id="SM00382">
    <property type="entry name" value="AAA"/>
    <property type="match status" value="1"/>
</dbReference>